<dbReference type="GO" id="GO:0071949">
    <property type="term" value="F:FAD binding"/>
    <property type="evidence" value="ECO:0007669"/>
    <property type="project" value="InterPro"/>
</dbReference>
<feature type="domain" description="FAD dependent oxidoreductase" evidence="8">
    <location>
        <begin position="2"/>
        <end position="328"/>
    </location>
</feature>
<dbReference type="Gene3D" id="3.40.50.720">
    <property type="entry name" value="NAD(P)-binding Rossmann-like Domain"/>
    <property type="match status" value="1"/>
</dbReference>
<keyword evidence="6" id="KW-0560">Oxidoreductase</keyword>
<feature type="binding site" evidence="7">
    <location>
        <position position="227"/>
    </location>
    <ligand>
        <name>D-dopa</name>
        <dbReference type="ChEBI" id="CHEBI:149689"/>
    </ligand>
</feature>
<evidence type="ECO:0000259" key="8">
    <source>
        <dbReference type="Pfam" id="PF01266"/>
    </source>
</evidence>
<comment type="similarity">
    <text evidence="3">Belongs to the DAMOX/DASOX family.</text>
</comment>
<feature type="binding site" evidence="7">
    <location>
        <position position="313"/>
    </location>
    <ligand>
        <name>D-serine</name>
        <dbReference type="ChEBI" id="CHEBI:35247"/>
    </ligand>
</feature>
<dbReference type="KEGG" id="nvi:100123164"/>
<dbReference type="FunCoup" id="A0A7M7GBR1">
    <property type="interactions" value="124"/>
</dbReference>
<evidence type="ECO:0000256" key="4">
    <source>
        <dbReference type="ARBA" id="ARBA00022630"/>
    </source>
</evidence>
<reference evidence="9" key="1">
    <citation type="submission" date="2021-01" db="UniProtKB">
        <authorList>
            <consortium name="EnsemblMetazoa"/>
        </authorList>
    </citation>
    <scope>IDENTIFICATION</scope>
</reference>
<keyword evidence="5 7" id="KW-0274">FAD</keyword>
<dbReference type="GO" id="GO:0005782">
    <property type="term" value="C:peroxisomal matrix"/>
    <property type="evidence" value="ECO:0007669"/>
    <property type="project" value="UniProtKB-SubCell"/>
</dbReference>
<dbReference type="GO" id="GO:0003884">
    <property type="term" value="F:D-amino-acid oxidase activity"/>
    <property type="evidence" value="ECO:0007669"/>
    <property type="project" value="InterPro"/>
</dbReference>
<dbReference type="GO" id="GO:0019478">
    <property type="term" value="P:D-amino acid catabolic process"/>
    <property type="evidence" value="ECO:0007669"/>
    <property type="project" value="TreeGrafter"/>
</dbReference>
<evidence type="ECO:0000256" key="2">
    <source>
        <dbReference type="ARBA" id="ARBA00004253"/>
    </source>
</evidence>
<feature type="binding site" evidence="7">
    <location>
        <position position="186"/>
    </location>
    <ligand>
        <name>FAD</name>
        <dbReference type="ChEBI" id="CHEBI:57692"/>
    </ligand>
</feature>
<dbReference type="Pfam" id="PF01266">
    <property type="entry name" value="DAO"/>
    <property type="match status" value="1"/>
</dbReference>
<name>A0A7M7GBR1_NASVI</name>
<dbReference type="AlphaFoldDB" id="A0A7M7GBR1"/>
<dbReference type="InterPro" id="IPR006076">
    <property type="entry name" value="FAD-dep_OxRdtase"/>
</dbReference>
<dbReference type="SUPFAM" id="SSF51971">
    <property type="entry name" value="Nucleotide-binding domain"/>
    <property type="match status" value="1"/>
</dbReference>
<feature type="binding site" evidence="7">
    <location>
        <begin position="312"/>
        <end position="317"/>
    </location>
    <ligand>
        <name>FAD</name>
        <dbReference type="ChEBI" id="CHEBI:57692"/>
    </ligand>
</feature>
<dbReference type="OMA" id="LWWPYRI"/>
<dbReference type="PANTHER" id="PTHR11530:SF11">
    <property type="entry name" value="D-ASPARTATE OXIDASE"/>
    <property type="match status" value="1"/>
</dbReference>
<dbReference type="Gene3D" id="3.30.9.10">
    <property type="entry name" value="D-Amino Acid Oxidase, subunit A, domain 2"/>
    <property type="match status" value="1"/>
</dbReference>
<accession>A0A7M7GBR1</accession>
<dbReference type="PROSITE" id="PS00677">
    <property type="entry name" value="DAO"/>
    <property type="match status" value="1"/>
</dbReference>
<dbReference type="OrthoDB" id="2015447at2759"/>
<evidence type="ECO:0000313" key="10">
    <source>
        <dbReference type="Proteomes" id="UP000002358"/>
    </source>
</evidence>
<dbReference type="InterPro" id="IPR023209">
    <property type="entry name" value="DAO"/>
</dbReference>
<proteinExistence type="inferred from homology"/>
<dbReference type="SMR" id="A0A7M7GBR1"/>
<dbReference type="PANTHER" id="PTHR11530">
    <property type="entry name" value="D-AMINO ACID OXIDASE"/>
    <property type="match status" value="1"/>
</dbReference>
<gene>
    <name evidence="9" type="primary">100123164</name>
</gene>
<protein>
    <recommendedName>
        <fullName evidence="8">FAD dependent oxidoreductase domain-containing protein</fullName>
    </recommendedName>
</protein>
<sequence length="342" mass="38300">MRVAVVGAGVIGITTAVAVKEAFPSVELTVFSENFSPETTGDGSAGFWTPFFIADTDEKKLHQWSLVTHKWMEGFWKSELASDVGVSLIPVYRVSSDAGDVRTPIWADVVYGNFELNQKQLDRLSEIKKKNYAAGHHYLTYTCEPTKLLPFLMKKLRSMDVRIVKTKIKDLKKLKDDGFDIVINCTGIGSRELCSDKSVVPVRGQVIRMKAPWMFETFTEEDCDGNYVIPNMESVVLGGTHQENDFNISVCPNDSKFILDGCKRLYPSLHNGKVLKKWVGLRPGRNQIRLEPEIVRTDKGQNLTIIHNYGHGGSGVTLSWGCAMDVVDILRQQLKAKNLSKL</sequence>
<dbReference type="EnsemblMetazoa" id="XM_001606722">
    <property type="protein sequence ID" value="XP_001606772"/>
    <property type="gene ID" value="LOC100123164"/>
</dbReference>
<evidence type="ECO:0000256" key="5">
    <source>
        <dbReference type="ARBA" id="ARBA00022827"/>
    </source>
</evidence>
<evidence type="ECO:0000256" key="6">
    <source>
        <dbReference type="ARBA" id="ARBA00023002"/>
    </source>
</evidence>
<dbReference type="PIRSF" id="PIRSF000189">
    <property type="entry name" value="D-aa_oxidase"/>
    <property type="match status" value="1"/>
</dbReference>
<feature type="binding site" evidence="7">
    <location>
        <position position="282"/>
    </location>
    <ligand>
        <name>D-dopa</name>
        <dbReference type="ChEBI" id="CHEBI:149689"/>
    </ligand>
</feature>
<evidence type="ECO:0000256" key="3">
    <source>
        <dbReference type="ARBA" id="ARBA00006730"/>
    </source>
</evidence>
<keyword evidence="4" id="KW-0285">Flavoprotein</keyword>
<dbReference type="SUPFAM" id="SSF54373">
    <property type="entry name" value="FAD-linked reductases, C-terminal domain"/>
    <property type="match status" value="1"/>
</dbReference>
<evidence type="ECO:0000256" key="7">
    <source>
        <dbReference type="PIRSR" id="PIRSR000189-1"/>
    </source>
</evidence>
<evidence type="ECO:0000313" key="9">
    <source>
        <dbReference type="EnsemblMetazoa" id="XP_001606772"/>
    </source>
</evidence>
<organism evidence="9 10">
    <name type="scientific">Nasonia vitripennis</name>
    <name type="common">Parasitic wasp</name>
    <dbReference type="NCBI Taxonomy" id="7425"/>
    <lineage>
        <taxon>Eukaryota</taxon>
        <taxon>Metazoa</taxon>
        <taxon>Ecdysozoa</taxon>
        <taxon>Arthropoda</taxon>
        <taxon>Hexapoda</taxon>
        <taxon>Insecta</taxon>
        <taxon>Pterygota</taxon>
        <taxon>Neoptera</taxon>
        <taxon>Endopterygota</taxon>
        <taxon>Hymenoptera</taxon>
        <taxon>Apocrita</taxon>
        <taxon>Proctotrupomorpha</taxon>
        <taxon>Chalcidoidea</taxon>
        <taxon>Pteromalidae</taxon>
        <taxon>Pteromalinae</taxon>
        <taxon>Nasonia</taxon>
    </lineage>
</organism>
<dbReference type="InParanoid" id="A0A7M7GBR1"/>
<comment type="cofactor">
    <cofactor evidence="1 7">
        <name>FAD</name>
        <dbReference type="ChEBI" id="CHEBI:57692"/>
    </cofactor>
</comment>
<dbReference type="InterPro" id="IPR006181">
    <property type="entry name" value="D-amino_acid_oxidase_CS"/>
</dbReference>
<dbReference type="Proteomes" id="UP000002358">
    <property type="component" value="Chromosome 4"/>
</dbReference>
<evidence type="ECO:0000256" key="1">
    <source>
        <dbReference type="ARBA" id="ARBA00001974"/>
    </source>
</evidence>
<keyword evidence="10" id="KW-1185">Reference proteome</keyword>
<comment type="subcellular location">
    <subcellularLocation>
        <location evidence="2">Peroxisome matrix</location>
    </subcellularLocation>
</comment>